<organism evidence="2 3">
    <name type="scientific">Pleurodeles waltl</name>
    <name type="common">Iberian ribbed newt</name>
    <dbReference type="NCBI Taxonomy" id="8319"/>
    <lineage>
        <taxon>Eukaryota</taxon>
        <taxon>Metazoa</taxon>
        <taxon>Chordata</taxon>
        <taxon>Craniata</taxon>
        <taxon>Vertebrata</taxon>
        <taxon>Euteleostomi</taxon>
        <taxon>Amphibia</taxon>
        <taxon>Batrachia</taxon>
        <taxon>Caudata</taxon>
        <taxon>Salamandroidea</taxon>
        <taxon>Salamandridae</taxon>
        <taxon>Pleurodelinae</taxon>
        <taxon>Pleurodeles</taxon>
    </lineage>
</organism>
<evidence type="ECO:0000313" key="2">
    <source>
        <dbReference type="EMBL" id="KAJ1100146.1"/>
    </source>
</evidence>
<comment type="caution">
    <text evidence="2">The sequence shown here is derived from an EMBL/GenBank/DDBJ whole genome shotgun (WGS) entry which is preliminary data.</text>
</comment>
<reference evidence="2" key="1">
    <citation type="journal article" date="2022" name="bioRxiv">
        <title>Sequencing and chromosome-scale assembly of the giantPleurodeles waltlgenome.</title>
        <authorList>
            <person name="Brown T."/>
            <person name="Elewa A."/>
            <person name="Iarovenko S."/>
            <person name="Subramanian E."/>
            <person name="Araus A.J."/>
            <person name="Petzold A."/>
            <person name="Susuki M."/>
            <person name="Suzuki K.-i.T."/>
            <person name="Hayashi T."/>
            <person name="Toyoda A."/>
            <person name="Oliveira C."/>
            <person name="Osipova E."/>
            <person name="Leigh N.D."/>
            <person name="Simon A."/>
            <person name="Yun M.H."/>
        </authorList>
    </citation>
    <scope>NUCLEOTIDE SEQUENCE</scope>
    <source>
        <strain evidence="2">20211129_DDA</strain>
        <tissue evidence="2">Liver</tissue>
    </source>
</reference>
<dbReference type="EMBL" id="JANPWB010000014">
    <property type="protein sequence ID" value="KAJ1100146.1"/>
    <property type="molecule type" value="Genomic_DNA"/>
</dbReference>
<keyword evidence="3" id="KW-1185">Reference proteome</keyword>
<gene>
    <name evidence="2" type="ORF">NDU88_005233</name>
</gene>
<name>A0AAV7M8Q3_PLEWA</name>
<evidence type="ECO:0000256" key="1">
    <source>
        <dbReference type="SAM" id="MobiDB-lite"/>
    </source>
</evidence>
<feature type="region of interest" description="Disordered" evidence="1">
    <location>
        <begin position="68"/>
        <end position="92"/>
    </location>
</feature>
<proteinExistence type="predicted"/>
<sequence length="142" mass="16231">MTAYTHTPCYSSALTPSVPSRIARRASSPHLISRYPRFSRGATGRYWACELSRRAPLFWAPASVRPPPGATLRRHAGPPRGRPSTGRRHTQDRRALIRRSACLFYRKKGHPHTPLLRSRLWQHSWQQNMNVTCRIIVGFYGG</sequence>
<dbReference type="Proteomes" id="UP001066276">
    <property type="component" value="Chromosome 10"/>
</dbReference>
<protein>
    <submittedName>
        <fullName evidence="2">Uncharacterized protein</fullName>
    </submittedName>
</protein>
<dbReference type="AlphaFoldDB" id="A0AAV7M8Q3"/>
<evidence type="ECO:0000313" key="3">
    <source>
        <dbReference type="Proteomes" id="UP001066276"/>
    </source>
</evidence>
<accession>A0AAV7M8Q3</accession>